<name>A0A6F8VB51_9PROT</name>
<reference evidence="6" key="1">
    <citation type="submission" date="2020-03" db="EMBL/GenBank/DDBJ databases">
        <title>Complete genome sequence of sulfur-oxidizing bacterium skT11.</title>
        <authorList>
            <person name="Kanda M."/>
            <person name="Kojima H."/>
            <person name="Fukui M."/>
        </authorList>
    </citation>
    <scope>NUCLEOTIDE SEQUENCE [LARGE SCALE GENOMIC DNA]</scope>
    <source>
        <strain evidence="6">skT11</strain>
    </source>
</reference>
<dbReference type="EMBL" id="AP022853">
    <property type="protein sequence ID" value="BCB25979.1"/>
    <property type="molecule type" value="Genomic_DNA"/>
</dbReference>
<gene>
    <name evidence="5" type="ORF">SKTS_08650</name>
</gene>
<proteinExistence type="inferred from homology"/>
<dbReference type="RefSeq" id="WP_173060910.1">
    <property type="nucleotide sequence ID" value="NZ_AP022853.1"/>
</dbReference>
<evidence type="ECO:0000256" key="3">
    <source>
        <dbReference type="SAM" id="SignalP"/>
    </source>
</evidence>
<dbReference type="CDD" id="cd06326">
    <property type="entry name" value="PBP1_ABC_ligand_binding-like"/>
    <property type="match status" value="1"/>
</dbReference>
<organism evidence="5 6">
    <name type="scientific">Sulfurimicrobium lacus</name>
    <dbReference type="NCBI Taxonomy" id="2715678"/>
    <lineage>
        <taxon>Bacteria</taxon>
        <taxon>Pseudomonadati</taxon>
        <taxon>Pseudomonadota</taxon>
        <taxon>Betaproteobacteria</taxon>
        <taxon>Nitrosomonadales</taxon>
        <taxon>Sulfuricellaceae</taxon>
        <taxon>Sulfurimicrobium</taxon>
    </lineage>
</organism>
<dbReference type="PANTHER" id="PTHR47235:SF1">
    <property type="entry name" value="BLR6548 PROTEIN"/>
    <property type="match status" value="1"/>
</dbReference>
<dbReference type="Proteomes" id="UP000502260">
    <property type="component" value="Chromosome"/>
</dbReference>
<evidence type="ECO:0000313" key="6">
    <source>
        <dbReference type="Proteomes" id="UP000502260"/>
    </source>
</evidence>
<feature type="signal peptide" evidence="3">
    <location>
        <begin position="1"/>
        <end position="32"/>
    </location>
</feature>
<feature type="chain" id="PRO_5026013571" evidence="3">
    <location>
        <begin position="33"/>
        <end position="360"/>
    </location>
</feature>
<sequence length="360" mass="38722">MNTPLTTLSALRGWALALLLPCAFLMASPAVARDILIGQSIDISGPLGDIGKDYLAGAKVYFDYVNSTGGIHGRKISHIAVDNGGSAEKSAQISRNFLGKQKVDILFGYFGEGSMDELLRNAEFETSKIPLVAPLSGIELKQGNDHIFFVRPSYASEARKLVGHFLSLGITRFAAVYAADSYGSSALTAVESALKSKNMYLTGKYPVGLEQAGLDTAIKSTLASKPQAIIVILETLPAAQFIKAYRQVDAGAYIFGLSMINHQTLFEIAGKDLAAGVMLSEVVPHPSNWSVPVVAEHRKIMEIYRDEAPSHLTLEGFIAAKMLVSALRNIGKDFTPAQLTAALKETKSMDIGGFYLEFSP</sequence>
<keyword evidence="2 3" id="KW-0732">Signal</keyword>
<dbReference type="Pfam" id="PF13458">
    <property type="entry name" value="Peripla_BP_6"/>
    <property type="match status" value="1"/>
</dbReference>
<dbReference type="PANTHER" id="PTHR47235">
    <property type="entry name" value="BLR6548 PROTEIN"/>
    <property type="match status" value="1"/>
</dbReference>
<dbReference type="AlphaFoldDB" id="A0A6F8VB51"/>
<comment type="similarity">
    <text evidence="1">Belongs to the leucine-binding protein family.</text>
</comment>
<dbReference type="Gene3D" id="3.40.50.2300">
    <property type="match status" value="2"/>
</dbReference>
<evidence type="ECO:0000256" key="1">
    <source>
        <dbReference type="ARBA" id="ARBA00010062"/>
    </source>
</evidence>
<dbReference type="SUPFAM" id="SSF53822">
    <property type="entry name" value="Periplasmic binding protein-like I"/>
    <property type="match status" value="1"/>
</dbReference>
<keyword evidence="6" id="KW-1185">Reference proteome</keyword>
<evidence type="ECO:0000256" key="2">
    <source>
        <dbReference type="ARBA" id="ARBA00022729"/>
    </source>
</evidence>
<keyword evidence="5" id="KW-0449">Lipoprotein</keyword>
<feature type="domain" description="Leucine-binding protein" evidence="4">
    <location>
        <begin position="35"/>
        <end position="350"/>
    </location>
</feature>
<evidence type="ECO:0000259" key="4">
    <source>
        <dbReference type="Pfam" id="PF13458"/>
    </source>
</evidence>
<dbReference type="InterPro" id="IPR028082">
    <property type="entry name" value="Peripla_BP_I"/>
</dbReference>
<dbReference type="KEGG" id="slac:SKTS_08650"/>
<protein>
    <submittedName>
        <fullName evidence="5">Lipoprotein</fullName>
    </submittedName>
</protein>
<evidence type="ECO:0000313" key="5">
    <source>
        <dbReference type="EMBL" id="BCB25979.1"/>
    </source>
</evidence>
<accession>A0A6F8VB51</accession>
<dbReference type="InterPro" id="IPR028081">
    <property type="entry name" value="Leu-bd"/>
</dbReference>